<gene>
    <name evidence="2" type="ORF">MAGMO_4075</name>
</gene>
<evidence type="ECO:0000313" key="2">
    <source>
        <dbReference type="EMBL" id="CRH08203.1"/>
    </source>
</evidence>
<dbReference type="PANTHER" id="PTHR34203">
    <property type="entry name" value="METHYLTRANSFERASE, FKBM FAMILY PROTEIN"/>
    <property type="match status" value="1"/>
</dbReference>
<protein>
    <recommendedName>
        <fullName evidence="1">Methyltransferase FkbM domain-containing protein</fullName>
    </recommendedName>
</protein>
<dbReference type="Pfam" id="PF05050">
    <property type="entry name" value="Methyltransf_21"/>
    <property type="match status" value="1"/>
</dbReference>
<evidence type="ECO:0000259" key="1">
    <source>
        <dbReference type="Pfam" id="PF05050"/>
    </source>
</evidence>
<dbReference type="EMBL" id="LO017727">
    <property type="protein sequence ID" value="CRH08203.1"/>
    <property type="molecule type" value="Genomic_DNA"/>
</dbReference>
<dbReference type="InterPro" id="IPR006342">
    <property type="entry name" value="FkbM_mtfrase"/>
</dbReference>
<reference evidence="2" key="1">
    <citation type="submission" date="2015-04" db="EMBL/GenBank/DDBJ databases">
        <authorList>
            <person name="Syromyatnikov M.Y."/>
            <person name="Popov V.N."/>
        </authorList>
    </citation>
    <scope>NUCLEOTIDE SEQUENCE</scope>
    <source>
        <strain evidence="2">MO-1</strain>
    </source>
</reference>
<dbReference type="InterPro" id="IPR029063">
    <property type="entry name" value="SAM-dependent_MTases_sf"/>
</dbReference>
<organism evidence="2">
    <name type="scientific">Magnetococcus massalia (strain MO-1)</name>
    <dbReference type="NCBI Taxonomy" id="451514"/>
    <lineage>
        <taxon>Bacteria</taxon>
        <taxon>Pseudomonadati</taxon>
        <taxon>Pseudomonadota</taxon>
        <taxon>Magnetococcia</taxon>
        <taxon>Magnetococcales</taxon>
        <taxon>Magnetococcaceae</taxon>
        <taxon>Magnetococcus</taxon>
    </lineage>
</organism>
<dbReference type="NCBIfam" id="TIGR01444">
    <property type="entry name" value="fkbM_fam"/>
    <property type="match status" value="1"/>
</dbReference>
<dbReference type="PANTHER" id="PTHR34203:SF15">
    <property type="entry name" value="SLL1173 PROTEIN"/>
    <property type="match status" value="1"/>
</dbReference>
<sequence length="280" mass="31462">MTTGAYMKSLLKSLKRMIIPEDIRYRFRIYKHNLNCYIGKNRTGVPITFVSKIDGVYVLEVNDERRALPSIRLNWCHYTNGMTYYSNAIAAKYGADDLYHVEKGDQVVDIGANVGEYTLHCLNKGAQVLSVEADNLIINSLKQNTHGTDAEIVNCAIWKENTTLEFFSCVDEYDSSTIEPESFSHKVTMKAVTLDSLVETKEIKSIKVIKCDAEGAEPEVLAGATKTLQRTQFVSFDCGPERQGKSTFETCSQILVEAGFTVLTEYAPKKHVLVARNNKF</sequence>
<dbReference type="SUPFAM" id="SSF53335">
    <property type="entry name" value="S-adenosyl-L-methionine-dependent methyltransferases"/>
    <property type="match status" value="1"/>
</dbReference>
<dbReference type="AlphaFoldDB" id="A0A1S7LP24"/>
<feature type="domain" description="Methyltransferase FkbM" evidence="1">
    <location>
        <begin position="109"/>
        <end position="234"/>
    </location>
</feature>
<accession>A0A1S7LP24</accession>
<dbReference type="InterPro" id="IPR052514">
    <property type="entry name" value="SAM-dependent_MTase"/>
</dbReference>
<proteinExistence type="predicted"/>
<name>A0A1S7LP24_MAGMO</name>
<dbReference type="Gene3D" id="3.40.50.150">
    <property type="entry name" value="Vaccinia Virus protein VP39"/>
    <property type="match status" value="1"/>
</dbReference>